<dbReference type="GO" id="GO:0030866">
    <property type="term" value="P:cortical actin cytoskeleton organization"/>
    <property type="evidence" value="ECO:0007669"/>
    <property type="project" value="TreeGrafter"/>
</dbReference>
<dbReference type="GeneTree" id="ENSGT00940000159962"/>
<organism evidence="3 4">
    <name type="scientific">Coturnix japonica</name>
    <name type="common">Japanese quail</name>
    <name type="synonym">Coturnix coturnix japonica</name>
    <dbReference type="NCBI Taxonomy" id="93934"/>
    <lineage>
        <taxon>Eukaryota</taxon>
        <taxon>Metazoa</taxon>
        <taxon>Chordata</taxon>
        <taxon>Craniata</taxon>
        <taxon>Vertebrata</taxon>
        <taxon>Euteleostomi</taxon>
        <taxon>Archelosauria</taxon>
        <taxon>Archosauria</taxon>
        <taxon>Dinosauria</taxon>
        <taxon>Saurischia</taxon>
        <taxon>Theropoda</taxon>
        <taxon>Coelurosauria</taxon>
        <taxon>Aves</taxon>
        <taxon>Neognathae</taxon>
        <taxon>Galloanserae</taxon>
        <taxon>Galliformes</taxon>
        <taxon>Phasianidae</taxon>
        <taxon>Perdicinae</taxon>
        <taxon>Coturnix</taxon>
    </lineage>
</organism>
<proteinExistence type="inferred from homology"/>
<feature type="domain" description="FH2" evidence="2">
    <location>
        <begin position="1"/>
        <end position="336"/>
    </location>
</feature>
<dbReference type="PANTHER" id="PTHR45857">
    <property type="entry name" value="FORMIN-LIKE PROTEIN"/>
    <property type="match status" value="1"/>
</dbReference>
<accession>A0A8C2YFC1</accession>
<dbReference type="PANTHER" id="PTHR45857:SF3">
    <property type="entry name" value="FORMIN-LIKE PROTEIN 3"/>
    <property type="match status" value="1"/>
</dbReference>
<dbReference type="GO" id="GO:0016477">
    <property type="term" value="P:cell migration"/>
    <property type="evidence" value="ECO:0007669"/>
    <property type="project" value="TreeGrafter"/>
</dbReference>
<evidence type="ECO:0000313" key="3">
    <source>
        <dbReference type="Ensembl" id="ENSCJPP00005022416.1"/>
    </source>
</evidence>
<reference evidence="3" key="1">
    <citation type="submission" date="2015-11" db="EMBL/GenBank/DDBJ databases">
        <authorList>
            <consortium name="International Coturnix japonica Genome Analysis Consortium"/>
            <person name="Warren W."/>
            <person name="Burt D.W."/>
            <person name="Antin P.B."/>
            <person name="Lanford R."/>
            <person name="Gros J."/>
            <person name="Wilson R.K."/>
        </authorList>
    </citation>
    <scope>NUCLEOTIDE SEQUENCE [LARGE SCALE GENOMIC DNA]</scope>
</reference>
<dbReference type="Ensembl" id="ENSCJPT00005030710.1">
    <property type="protein sequence ID" value="ENSCJPP00005022416.1"/>
    <property type="gene ID" value="ENSCJPG00005017858.1"/>
</dbReference>
<dbReference type="GO" id="GO:0005829">
    <property type="term" value="C:cytosol"/>
    <property type="evidence" value="ECO:0007669"/>
    <property type="project" value="TreeGrafter"/>
</dbReference>
<dbReference type="GO" id="GO:0051015">
    <property type="term" value="F:actin filament binding"/>
    <property type="evidence" value="ECO:0007669"/>
    <property type="project" value="TreeGrafter"/>
</dbReference>
<dbReference type="PROSITE" id="PS51444">
    <property type="entry name" value="FH2"/>
    <property type="match status" value="1"/>
</dbReference>
<evidence type="ECO:0000259" key="2">
    <source>
        <dbReference type="PROSITE" id="PS51444"/>
    </source>
</evidence>
<dbReference type="Pfam" id="PF02181">
    <property type="entry name" value="FH2"/>
    <property type="match status" value="1"/>
</dbReference>
<dbReference type="InterPro" id="IPR042201">
    <property type="entry name" value="FH2_Formin_sf"/>
</dbReference>
<evidence type="ECO:0000256" key="1">
    <source>
        <dbReference type="ARBA" id="ARBA00023449"/>
    </source>
</evidence>
<dbReference type="InterPro" id="IPR043592">
    <property type="entry name" value="FMNL_animal"/>
</dbReference>
<dbReference type="AlphaFoldDB" id="A0A8C2YFC1"/>
<reference evidence="3" key="3">
    <citation type="submission" date="2025-09" db="UniProtKB">
        <authorList>
            <consortium name="Ensembl"/>
        </authorList>
    </citation>
    <scope>IDENTIFICATION</scope>
</reference>
<dbReference type="GO" id="GO:0008360">
    <property type="term" value="P:regulation of cell shape"/>
    <property type="evidence" value="ECO:0007669"/>
    <property type="project" value="TreeGrafter"/>
</dbReference>
<dbReference type="Gene3D" id="1.20.58.2220">
    <property type="entry name" value="Formin, FH2 domain"/>
    <property type="match status" value="2"/>
</dbReference>
<dbReference type="SMART" id="SM00498">
    <property type="entry name" value="FH2"/>
    <property type="match status" value="1"/>
</dbReference>
<dbReference type="Proteomes" id="UP000694412">
    <property type="component" value="Chromosome LGE22C19W28_E50C23"/>
</dbReference>
<evidence type="ECO:0000313" key="4">
    <source>
        <dbReference type="Proteomes" id="UP000694412"/>
    </source>
</evidence>
<keyword evidence="4" id="KW-1185">Reference proteome</keyword>
<name>A0A8C2YFC1_COTJA</name>
<dbReference type="SUPFAM" id="SSF101447">
    <property type="entry name" value="Formin homology 2 domain (FH2 domain)"/>
    <property type="match status" value="1"/>
</dbReference>
<comment type="similarity">
    <text evidence="1">Belongs to the formin homology family.</text>
</comment>
<protein>
    <recommendedName>
        <fullName evidence="2">FH2 domain-containing protein</fullName>
    </recommendedName>
</protein>
<dbReference type="InterPro" id="IPR015425">
    <property type="entry name" value="FH2_Formin"/>
</dbReference>
<reference evidence="3" key="2">
    <citation type="submission" date="2025-08" db="UniProtKB">
        <authorList>
            <consortium name="Ensembl"/>
        </authorList>
    </citation>
    <scope>IDENTIFICATION</scope>
</reference>
<sequence>LPVFNWTALKPNQINGTVFSELDDERVLQDLDLDRFEELFKTKAQGPALDLLCPKSKGTQRAAPKVTLLEANRAKNLAITLRKAGRCPEEICRAIHTLDLAVLPVDFVECLMRFVPTEAELKLLRCYERERRAPEELSAEDQFMLQFSKVERLPQRMAAMAFMGNFGDSIAMLTPVRRGAGQGVQQGLRGAGDTMQGGAKQCRGLQSKAKQGDAKQCRGMQCRGVQSLTPPHIPAVSLENVLLDVKELTRGMELLRRECALHESSVLRSFLAGSESKLERLQKDARTAEVGLCKPLHACCSAKLSMHALLHSALLCFTLLCPALLCFASAPCFACS</sequence>